<dbReference type="Pfam" id="PF19834">
    <property type="entry name" value="DUF6314"/>
    <property type="match status" value="1"/>
</dbReference>
<dbReference type="InterPro" id="IPR045632">
    <property type="entry name" value="DUF6314"/>
</dbReference>
<sequence length="156" mass="17700">MPGLEDFAGRWAIERRIEDARAAQIVRFTGQAVLRPAAMGGLDYVESGVLAMPGQRPITARRRYLWRQAREAVEIFFDDGRFFHSINPGPRPRARHVCPPDTYEVGYDFTSWPAWCVVWQVKGPRKDYRLRSAFTPLGACTGREGGAEDAGRMQQE</sequence>
<dbReference type="RefSeq" id="WP_132950769.1">
    <property type="nucleotide sequence ID" value="NZ_SLXU01000003.1"/>
</dbReference>
<dbReference type="EMBL" id="SLXU01000003">
    <property type="protein sequence ID" value="TCP61898.1"/>
    <property type="molecule type" value="Genomic_DNA"/>
</dbReference>
<evidence type="ECO:0000259" key="1">
    <source>
        <dbReference type="Pfam" id="PF19834"/>
    </source>
</evidence>
<protein>
    <recommendedName>
        <fullName evidence="1">DUF6314 domain-containing protein</fullName>
    </recommendedName>
</protein>
<organism evidence="2 3">
    <name type="scientific">Rhodovulum bhavnagarense</name>
    <dbReference type="NCBI Taxonomy" id="992286"/>
    <lineage>
        <taxon>Bacteria</taxon>
        <taxon>Pseudomonadati</taxon>
        <taxon>Pseudomonadota</taxon>
        <taxon>Alphaproteobacteria</taxon>
        <taxon>Rhodobacterales</taxon>
        <taxon>Paracoccaceae</taxon>
        <taxon>Rhodovulum</taxon>
    </lineage>
</organism>
<dbReference type="AlphaFoldDB" id="A0A4R2RH22"/>
<dbReference type="Proteomes" id="UP000295050">
    <property type="component" value="Unassembled WGS sequence"/>
</dbReference>
<evidence type="ECO:0000313" key="3">
    <source>
        <dbReference type="Proteomes" id="UP000295050"/>
    </source>
</evidence>
<gene>
    <name evidence="2" type="ORF">EV663_10383</name>
</gene>
<dbReference type="OrthoDB" id="7351979at2"/>
<reference evidence="2 3" key="1">
    <citation type="submission" date="2019-03" db="EMBL/GenBank/DDBJ databases">
        <title>Genomic Encyclopedia of Type Strains, Phase IV (KMG-IV): sequencing the most valuable type-strain genomes for metagenomic binning, comparative biology and taxonomic classification.</title>
        <authorList>
            <person name="Goeker M."/>
        </authorList>
    </citation>
    <scope>NUCLEOTIDE SEQUENCE [LARGE SCALE GENOMIC DNA]</scope>
    <source>
        <strain evidence="2 3">DSM 24766</strain>
    </source>
</reference>
<proteinExistence type="predicted"/>
<feature type="domain" description="DUF6314" evidence="1">
    <location>
        <begin position="7"/>
        <end position="135"/>
    </location>
</feature>
<evidence type="ECO:0000313" key="2">
    <source>
        <dbReference type="EMBL" id="TCP61898.1"/>
    </source>
</evidence>
<comment type="caution">
    <text evidence="2">The sequence shown here is derived from an EMBL/GenBank/DDBJ whole genome shotgun (WGS) entry which is preliminary data.</text>
</comment>
<keyword evidence="3" id="KW-1185">Reference proteome</keyword>
<name>A0A4R2RH22_9RHOB</name>
<accession>A0A4R2RH22</accession>